<dbReference type="EMBL" id="BKCJ010407191">
    <property type="protein sequence ID" value="GFA33954.1"/>
    <property type="molecule type" value="Genomic_DNA"/>
</dbReference>
<gene>
    <name evidence="2" type="ORF">Tci_605926</name>
</gene>
<protein>
    <recommendedName>
        <fullName evidence="3">MAK10-like protein</fullName>
    </recommendedName>
</protein>
<organism evidence="2">
    <name type="scientific">Tanacetum cinerariifolium</name>
    <name type="common">Dalmatian daisy</name>
    <name type="synonym">Chrysanthemum cinerariifolium</name>
    <dbReference type="NCBI Taxonomy" id="118510"/>
    <lineage>
        <taxon>Eukaryota</taxon>
        <taxon>Viridiplantae</taxon>
        <taxon>Streptophyta</taxon>
        <taxon>Embryophyta</taxon>
        <taxon>Tracheophyta</taxon>
        <taxon>Spermatophyta</taxon>
        <taxon>Magnoliopsida</taxon>
        <taxon>eudicotyledons</taxon>
        <taxon>Gunneridae</taxon>
        <taxon>Pentapetalae</taxon>
        <taxon>asterids</taxon>
        <taxon>campanulids</taxon>
        <taxon>Asterales</taxon>
        <taxon>Asteraceae</taxon>
        <taxon>Asteroideae</taxon>
        <taxon>Anthemideae</taxon>
        <taxon>Anthemidinae</taxon>
        <taxon>Tanacetum</taxon>
    </lineage>
</organism>
<name>A0A699JII1_TANCI</name>
<accession>A0A699JII1</accession>
<feature type="non-terminal residue" evidence="2">
    <location>
        <position position="1"/>
    </location>
</feature>
<proteinExistence type="predicted"/>
<sequence length="174" mass="19929">DENPIRALEDYSKPSHEGYRNTIDLPEGNNVVPLRADTIRDFSKPVKAISLLQDVLSTFDRHLVELKNQVHRLMKAHLAPKQRVQVNKITSSCEICSGPHNTQYCMENPKKAFVDYASSRNNEVGDKQFTTNLRPRNFKEATNTCNDKPNFNWERTQSFTSPQKGSFSTYSSSY</sequence>
<comment type="caution">
    <text evidence="2">The sequence shown here is derived from an EMBL/GenBank/DDBJ whole genome shotgun (WGS) entry which is preliminary data.</text>
</comment>
<evidence type="ECO:0000256" key="1">
    <source>
        <dbReference type="SAM" id="MobiDB-lite"/>
    </source>
</evidence>
<evidence type="ECO:0000313" key="2">
    <source>
        <dbReference type="EMBL" id="GFA33954.1"/>
    </source>
</evidence>
<reference evidence="2" key="1">
    <citation type="journal article" date="2019" name="Sci. Rep.">
        <title>Draft genome of Tanacetum cinerariifolium, the natural source of mosquito coil.</title>
        <authorList>
            <person name="Yamashiro T."/>
            <person name="Shiraishi A."/>
            <person name="Satake H."/>
            <person name="Nakayama K."/>
        </authorList>
    </citation>
    <scope>NUCLEOTIDE SEQUENCE</scope>
</reference>
<dbReference type="AlphaFoldDB" id="A0A699JII1"/>
<feature type="region of interest" description="Disordered" evidence="1">
    <location>
        <begin position="153"/>
        <end position="174"/>
    </location>
</feature>
<evidence type="ECO:0008006" key="3">
    <source>
        <dbReference type="Google" id="ProtNLM"/>
    </source>
</evidence>